<dbReference type="InterPro" id="IPR050641">
    <property type="entry name" value="RIFMO-like"/>
</dbReference>
<keyword evidence="2" id="KW-0285">Flavoprotein</keyword>
<dbReference type="PRINTS" id="PR00420">
    <property type="entry name" value="RNGMNOXGNASE"/>
</dbReference>
<evidence type="ECO:0000259" key="4">
    <source>
        <dbReference type="Pfam" id="PF01494"/>
    </source>
</evidence>
<dbReference type="AlphaFoldDB" id="A0A1X2EQH9"/>
<dbReference type="InterPro" id="IPR036188">
    <property type="entry name" value="FAD/NAD-bd_sf"/>
</dbReference>
<dbReference type="PANTHER" id="PTHR43004:SF19">
    <property type="entry name" value="BINDING MONOOXYGENASE, PUTATIVE (JCVI)-RELATED"/>
    <property type="match status" value="1"/>
</dbReference>
<dbReference type="PANTHER" id="PTHR43004">
    <property type="entry name" value="TRK SYSTEM POTASSIUM UPTAKE PROTEIN"/>
    <property type="match status" value="1"/>
</dbReference>
<comment type="cofactor">
    <cofactor evidence="1">
        <name>FAD</name>
        <dbReference type="ChEBI" id="CHEBI:57692"/>
    </cofactor>
</comment>
<feature type="domain" description="FAD-binding" evidence="4">
    <location>
        <begin position="1"/>
        <end position="346"/>
    </location>
</feature>
<organism evidence="5 6">
    <name type="scientific">Mycobacterium szulgai</name>
    <dbReference type="NCBI Taxonomy" id="1787"/>
    <lineage>
        <taxon>Bacteria</taxon>
        <taxon>Bacillati</taxon>
        <taxon>Actinomycetota</taxon>
        <taxon>Actinomycetes</taxon>
        <taxon>Mycobacteriales</taxon>
        <taxon>Mycobacteriaceae</taxon>
        <taxon>Mycobacterium</taxon>
    </lineage>
</organism>
<dbReference type="Gene3D" id="3.30.70.2450">
    <property type="match status" value="1"/>
</dbReference>
<evidence type="ECO:0000256" key="3">
    <source>
        <dbReference type="ARBA" id="ARBA00022827"/>
    </source>
</evidence>
<dbReference type="InterPro" id="IPR002938">
    <property type="entry name" value="FAD-bd"/>
</dbReference>
<sequence length="510" mass="54838">MLACELALGGVRPLVLDARSRPSTERKANGLVGQVVRTLDMRGLYHEFGGPPGAPRPVPGGVFAGMALDYREVADNPMYFLPMQQPRLVRLLERRARGLGVAIGWGHEVIGLVQHDAGVSVAVRGPDGSYELGTRYLVGADGAHSLVRKSAGIDFPGSTTDVVVRIADVHIPDELRAANDAVGIFGFGARSIEVPGLGRLPSGHHRFASGVFILLVDVEPGRTLLATMEFGGEPVPDDTPMTLPEFQASLRRVLGTDLPVEPLRLPNPLRRMNGLNSRQADRYRAGNVFLVGDSAHVHSALGGPGLNLGLQDAVNLGWKLAAAVRGYAPGDLLDSYHSERYPVGLRVQLHSVAQLALMTPGPEVTALRSLLEELLIRPGNAAYLAHLLAGSDVRYDVGDPHRWSGRLVPELIVDSGRQTVRVAELMRPARPVLLDFSGGRFAEVARGWEDRVDGRIATCPDADVAAVLIRPDGYLAWAADQAELADSDRLRAAITRWFGMSTVSQNSTAK</sequence>
<evidence type="ECO:0000256" key="1">
    <source>
        <dbReference type="ARBA" id="ARBA00001974"/>
    </source>
</evidence>
<accession>A0A1X2EQH9</accession>
<protein>
    <submittedName>
        <fullName evidence="5">FAD-dependent oxidoreductase</fullName>
    </submittedName>
</protein>
<dbReference type="Gene3D" id="3.40.30.120">
    <property type="match status" value="1"/>
</dbReference>
<dbReference type="SUPFAM" id="SSF51905">
    <property type="entry name" value="FAD/NAD(P)-binding domain"/>
    <property type="match status" value="1"/>
</dbReference>
<keyword evidence="3" id="KW-0274">FAD</keyword>
<dbReference type="Proteomes" id="UP000193317">
    <property type="component" value="Unassembled WGS sequence"/>
</dbReference>
<keyword evidence="6" id="KW-1185">Reference proteome</keyword>
<dbReference type="Gene3D" id="3.50.50.60">
    <property type="entry name" value="FAD/NAD(P)-binding domain"/>
    <property type="match status" value="2"/>
</dbReference>
<dbReference type="EMBL" id="LQPW01000054">
    <property type="protein sequence ID" value="ORX08306.1"/>
    <property type="molecule type" value="Genomic_DNA"/>
</dbReference>
<name>A0A1X2EQH9_MYCSZ</name>
<dbReference type="GO" id="GO:0016709">
    <property type="term" value="F:oxidoreductase activity, acting on paired donors, with incorporation or reduction of molecular oxygen, NAD(P)H as one donor, and incorporation of one atom of oxygen"/>
    <property type="evidence" value="ECO:0007669"/>
    <property type="project" value="UniProtKB-ARBA"/>
</dbReference>
<comment type="caution">
    <text evidence="5">The sequence shown here is derived from an EMBL/GenBank/DDBJ whole genome shotgun (WGS) entry which is preliminary data.</text>
</comment>
<proteinExistence type="predicted"/>
<dbReference type="Pfam" id="PF01494">
    <property type="entry name" value="FAD_binding_3"/>
    <property type="match status" value="1"/>
</dbReference>
<dbReference type="GO" id="GO:0071949">
    <property type="term" value="F:FAD binding"/>
    <property type="evidence" value="ECO:0007669"/>
    <property type="project" value="InterPro"/>
</dbReference>
<evidence type="ECO:0000313" key="6">
    <source>
        <dbReference type="Proteomes" id="UP000193317"/>
    </source>
</evidence>
<reference evidence="5 6" key="1">
    <citation type="submission" date="2016-01" db="EMBL/GenBank/DDBJ databases">
        <title>The new phylogeny of the genus Mycobacterium.</title>
        <authorList>
            <person name="Tarcisio F."/>
            <person name="Conor M."/>
            <person name="Antonella G."/>
            <person name="Elisabetta G."/>
            <person name="Giulia F.S."/>
            <person name="Sara T."/>
            <person name="Anna F."/>
            <person name="Clotilde B."/>
            <person name="Roberto B."/>
            <person name="Veronica D.S."/>
            <person name="Fabio R."/>
            <person name="Monica P."/>
            <person name="Olivier J."/>
            <person name="Enrico T."/>
            <person name="Nicola S."/>
        </authorList>
    </citation>
    <scope>NUCLEOTIDE SEQUENCE [LARGE SCALE GENOMIC DNA]</scope>
    <source>
        <strain evidence="5 6">DSM 44166</strain>
    </source>
</reference>
<evidence type="ECO:0000313" key="5">
    <source>
        <dbReference type="EMBL" id="ORX08306.1"/>
    </source>
</evidence>
<gene>
    <name evidence="5" type="ORF">AWC27_25965</name>
</gene>
<dbReference type="Pfam" id="PF21274">
    <property type="entry name" value="Rng_hyd_C"/>
    <property type="match status" value="1"/>
</dbReference>
<evidence type="ECO:0000256" key="2">
    <source>
        <dbReference type="ARBA" id="ARBA00022630"/>
    </source>
</evidence>